<evidence type="ECO:0000256" key="3">
    <source>
        <dbReference type="ARBA" id="ARBA00022692"/>
    </source>
</evidence>
<reference evidence="7 8" key="1">
    <citation type="submission" date="2016-04" db="EMBL/GenBank/DDBJ databases">
        <title>Genome analysis of Thermosulfurimonas dismutans, the first thermophilic sulfur-disproportionating bacterium of the phylum Thermodesulfobacteria.</title>
        <authorList>
            <person name="Mardanov A.V."/>
            <person name="Beletsky A.V."/>
            <person name="Kadnikov V.V."/>
            <person name="Slobodkin A.I."/>
            <person name="Ravin N.V."/>
        </authorList>
    </citation>
    <scope>NUCLEOTIDE SEQUENCE [LARGE SCALE GENOMIC DNA]</scope>
    <source>
        <strain evidence="7 8">S95</strain>
    </source>
</reference>
<dbReference type="Pfam" id="PF02653">
    <property type="entry name" value="BPD_transp_2"/>
    <property type="match status" value="1"/>
</dbReference>
<dbReference type="Proteomes" id="UP000078390">
    <property type="component" value="Unassembled WGS sequence"/>
</dbReference>
<gene>
    <name evidence="7" type="ORF">TDIS_1409</name>
</gene>
<accession>A0A179D345</accession>
<dbReference type="InterPro" id="IPR043428">
    <property type="entry name" value="LivM-like"/>
</dbReference>
<dbReference type="PATRIC" id="fig|999894.6.peg.1407"/>
<keyword evidence="4 6" id="KW-1133">Transmembrane helix</keyword>
<sequence length="315" mass="33632">MSSGLKRDRRILAGLATAIGMIPFLINNPYYLTVLNLSALNILTVCGLTLLIGYAGQISLGHAGFWALGAYGSALLSLKTGLNPWLTTALALGFTLAVSAGMGFTVLRLKGNYLVMATLAFNLAVYFFLVEAEELTGGPPGLPGIPPYTLGSLAFVTDLAAYYLIWPVVLITLFLTFNLVHSGEGRALRALASGEIAAACLGINPRRYKVLAFVLSAAYASLAGSLYAHYFSFISPKTFDIFFSVELVAMCLFGGKGSLWGAVLGAGLLTPLPHFLSIFDEYRDLIYGGLLMGVLIFFPDGLSGLMRKLYGRKAP</sequence>
<keyword evidence="5 6" id="KW-0472">Membrane</keyword>
<dbReference type="EMBL" id="LWLG01000010">
    <property type="protein sequence ID" value="OAQ20500.1"/>
    <property type="molecule type" value="Genomic_DNA"/>
</dbReference>
<protein>
    <submittedName>
        <fullName evidence="7">Branched-chain amino acid transport system permease protein LivM</fullName>
    </submittedName>
</protein>
<dbReference type="STRING" id="999894.TDIS_1409"/>
<dbReference type="AlphaFoldDB" id="A0A179D345"/>
<dbReference type="OrthoDB" id="9780757at2"/>
<feature type="transmembrane region" description="Helical" evidence="6">
    <location>
        <begin position="37"/>
        <end position="56"/>
    </location>
</feature>
<dbReference type="PANTHER" id="PTHR30482">
    <property type="entry name" value="HIGH-AFFINITY BRANCHED-CHAIN AMINO ACID TRANSPORT SYSTEM PERMEASE"/>
    <property type="match status" value="1"/>
</dbReference>
<name>A0A179D345_9BACT</name>
<keyword evidence="2" id="KW-1003">Cell membrane</keyword>
<evidence type="ECO:0000256" key="4">
    <source>
        <dbReference type="ARBA" id="ARBA00022989"/>
    </source>
</evidence>
<dbReference type="RefSeq" id="WP_068670733.1">
    <property type="nucleotide sequence ID" value="NZ_LWLG01000010.1"/>
</dbReference>
<evidence type="ECO:0000313" key="7">
    <source>
        <dbReference type="EMBL" id="OAQ20500.1"/>
    </source>
</evidence>
<keyword evidence="3 6" id="KW-0812">Transmembrane</keyword>
<dbReference type="GO" id="GO:0015658">
    <property type="term" value="F:branched-chain amino acid transmembrane transporter activity"/>
    <property type="evidence" value="ECO:0007669"/>
    <property type="project" value="InterPro"/>
</dbReference>
<keyword evidence="8" id="KW-1185">Reference proteome</keyword>
<feature type="transmembrane region" description="Helical" evidence="6">
    <location>
        <begin position="210"/>
        <end position="229"/>
    </location>
</feature>
<dbReference type="CDD" id="cd06581">
    <property type="entry name" value="TM_PBP1_LivM_like"/>
    <property type="match status" value="1"/>
</dbReference>
<feature type="transmembrane region" description="Helical" evidence="6">
    <location>
        <begin position="85"/>
        <end position="106"/>
    </location>
</feature>
<evidence type="ECO:0000256" key="2">
    <source>
        <dbReference type="ARBA" id="ARBA00022475"/>
    </source>
</evidence>
<comment type="subcellular location">
    <subcellularLocation>
        <location evidence="1">Cell membrane</location>
        <topology evidence="1">Multi-pass membrane protein</topology>
    </subcellularLocation>
</comment>
<feature type="transmembrane region" description="Helical" evidence="6">
    <location>
        <begin position="113"/>
        <end position="130"/>
    </location>
</feature>
<organism evidence="7 8">
    <name type="scientific">Thermosulfurimonas dismutans</name>
    <dbReference type="NCBI Taxonomy" id="999894"/>
    <lineage>
        <taxon>Bacteria</taxon>
        <taxon>Pseudomonadati</taxon>
        <taxon>Thermodesulfobacteriota</taxon>
        <taxon>Thermodesulfobacteria</taxon>
        <taxon>Thermodesulfobacteriales</taxon>
        <taxon>Thermodesulfobacteriaceae</taxon>
        <taxon>Thermosulfurimonas</taxon>
    </lineage>
</organism>
<feature type="transmembrane region" description="Helical" evidence="6">
    <location>
        <begin position="285"/>
        <end position="305"/>
    </location>
</feature>
<evidence type="ECO:0000256" key="5">
    <source>
        <dbReference type="ARBA" id="ARBA00023136"/>
    </source>
</evidence>
<feature type="transmembrane region" description="Helical" evidence="6">
    <location>
        <begin position="12"/>
        <end position="31"/>
    </location>
</feature>
<dbReference type="GO" id="GO:0005886">
    <property type="term" value="C:plasma membrane"/>
    <property type="evidence" value="ECO:0007669"/>
    <property type="project" value="UniProtKB-SubCell"/>
</dbReference>
<feature type="transmembrane region" description="Helical" evidence="6">
    <location>
        <begin position="160"/>
        <end position="180"/>
    </location>
</feature>
<evidence type="ECO:0000256" key="1">
    <source>
        <dbReference type="ARBA" id="ARBA00004651"/>
    </source>
</evidence>
<dbReference type="PANTHER" id="PTHR30482:SF18">
    <property type="entry name" value="BRANCHED AMINO ACID TRANSPORT SYSTEM PERMEASE"/>
    <property type="match status" value="1"/>
</dbReference>
<dbReference type="InterPro" id="IPR001851">
    <property type="entry name" value="ABC_transp_permease"/>
</dbReference>
<proteinExistence type="predicted"/>
<evidence type="ECO:0000256" key="6">
    <source>
        <dbReference type="SAM" id="Phobius"/>
    </source>
</evidence>
<evidence type="ECO:0000313" key="8">
    <source>
        <dbReference type="Proteomes" id="UP000078390"/>
    </source>
</evidence>
<comment type="caution">
    <text evidence="7">The sequence shown here is derived from an EMBL/GenBank/DDBJ whole genome shotgun (WGS) entry which is preliminary data.</text>
</comment>